<dbReference type="Proteomes" id="UP001366166">
    <property type="component" value="Chromosome"/>
</dbReference>
<feature type="domain" description="Thiolase N-terminal" evidence="6">
    <location>
        <begin position="5"/>
        <end position="260"/>
    </location>
</feature>
<name>A0AAU9EN53_9BACT</name>
<dbReference type="PROSITE" id="PS00737">
    <property type="entry name" value="THIOLASE_2"/>
    <property type="match status" value="1"/>
</dbReference>
<dbReference type="NCBIfam" id="TIGR01930">
    <property type="entry name" value="AcCoA-C-Actrans"/>
    <property type="match status" value="1"/>
</dbReference>
<evidence type="ECO:0000313" key="9">
    <source>
        <dbReference type="Proteomes" id="UP001366166"/>
    </source>
</evidence>
<dbReference type="AlphaFoldDB" id="A0AAU9EN53"/>
<feature type="active site" description="Acyl-thioester intermediate" evidence="4">
    <location>
        <position position="89"/>
    </location>
</feature>
<evidence type="ECO:0000256" key="3">
    <source>
        <dbReference type="ARBA" id="ARBA00023315"/>
    </source>
</evidence>
<dbReference type="FunFam" id="3.40.47.10:FF:000010">
    <property type="entry name" value="Acetyl-CoA acetyltransferase (Thiolase)"/>
    <property type="match status" value="1"/>
</dbReference>
<dbReference type="InterPro" id="IPR020613">
    <property type="entry name" value="Thiolase_CS"/>
</dbReference>
<evidence type="ECO:0000259" key="7">
    <source>
        <dbReference type="Pfam" id="PF02803"/>
    </source>
</evidence>
<dbReference type="KEGG" id="dmp:FAK_16850"/>
<dbReference type="CDD" id="cd00751">
    <property type="entry name" value="thiolase"/>
    <property type="match status" value="1"/>
</dbReference>
<dbReference type="PANTHER" id="PTHR18919:SF107">
    <property type="entry name" value="ACETYL-COA ACETYLTRANSFERASE, CYTOSOLIC"/>
    <property type="match status" value="1"/>
</dbReference>
<dbReference type="GO" id="GO:0003988">
    <property type="term" value="F:acetyl-CoA C-acyltransferase activity"/>
    <property type="evidence" value="ECO:0007669"/>
    <property type="project" value="UniProtKB-ARBA"/>
</dbReference>
<dbReference type="Pfam" id="PF00108">
    <property type="entry name" value="Thiolase_N"/>
    <property type="match status" value="1"/>
</dbReference>
<evidence type="ECO:0000256" key="4">
    <source>
        <dbReference type="PIRSR" id="PIRSR000429-1"/>
    </source>
</evidence>
<dbReference type="PROSITE" id="PS00099">
    <property type="entry name" value="THIOLASE_3"/>
    <property type="match status" value="1"/>
</dbReference>
<feature type="domain" description="Thiolase C-terminal" evidence="7">
    <location>
        <begin position="268"/>
        <end position="389"/>
    </location>
</feature>
<feature type="active site" description="Proton acceptor" evidence="4">
    <location>
        <position position="347"/>
    </location>
</feature>
<dbReference type="PANTHER" id="PTHR18919">
    <property type="entry name" value="ACETYL-COA C-ACYLTRANSFERASE"/>
    <property type="match status" value="1"/>
</dbReference>
<dbReference type="PIRSF" id="PIRSF000429">
    <property type="entry name" value="Ac-CoA_Ac_transf"/>
    <property type="match status" value="1"/>
</dbReference>
<protein>
    <submittedName>
        <fullName evidence="8">Acetyl-CoA acetyltransferase</fullName>
    </submittedName>
</protein>
<evidence type="ECO:0000313" key="8">
    <source>
        <dbReference type="EMBL" id="BEQ14619.1"/>
    </source>
</evidence>
<organism evidence="8 9">
    <name type="scientific">Desulfoferula mesophila</name>
    <dbReference type="NCBI Taxonomy" id="3058419"/>
    <lineage>
        <taxon>Bacteria</taxon>
        <taxon>Pseudomonadati</taxon>
        <taxon>Thermodesulfobacteriota</taxon>
        <taxon>Desulfarculia</taxon>
        <taxon>Desulfarculales</taxon>
        <taxon>Desulfarculaceae</taxon>
        <taxon>Desulfoferula</taxon>
    </lineage>
</organism>
<keyword evidence="9" id="KW-1185">Reference proteome</keyword>
<dbReference type="SUPFAM" id="SSF53901">
    <property type="entry name" value="Thiolase-like"/>
    <property type="match status" value="2"/>
</dbReference>
<dbReference type="InterPro" id="IPR020616">
    <property type="entry name" value="Thiolase_N"/>
</dbReference>
<dbReference type="InterPro" id="IPR020610">
    <property type="entry name" value="Thiolase_AS"/>
</dbReference>
<dbReference type="InterPro" id="IPR002155">
    <property type="entry name" value="Thiolase"/>
</dbReference>
<dbReference type="InterPro" id="IPR016039">
    <property type="entry name" value="Thiolase-like"/>
</dbReference>
<reference evidence="9" key="1">
    <citation type="journal article" date="2023" name="Arch. Microbiol.">
        <title>Desulfoferula mesophilus gen. nov. sp. nov., a mesophilic sulfate-reducing bacterium isolated from a brackish lake sediment.</title>
        <authorList>
            <person name="Watanabe T."/>
            <person name="Yabe T."/>
            <person name="Tsuji J.M."/>
            <person name="Fukui M."/>
        </authorList>
    </citation>
    <scope>NUCLEOTIDE SEQUENCE [LARGE SCALE GENOMIC DNA]</scope>
    <source>
        <strain evidence="9">12FAK</strain>
    </source>
</reference>
<evidence type="ECO:0000259" key="6">
    <source>
        <dbReference type="Pfam" id="PF00108"/>
    </source>
</evidence>
<comment type="similarity">
    <text evidence="1 5">Belongs to the thiolase-like superfamily. Thiolase family.</text>
</comment>
<dbReference type="InterPro" id="IPR020617">
    <property type="entry name" value="Thiolase_C"/>
</dbReference>
<dbReference type="Gene3D" id="3.40.47.10">
    <property type="match status" value="2"/>
</dbReference>
<keyword evidence="2 5" id="KW-0808">Transferase</keyword>
<gene>
    <name evidence="8" type="ORF">FAK_16850</name>
</gene>
<feature type="active site" description="Proton acceptor" evidence="4">
    <location>
        <position position="377"/>
    </location>
</feature>
<evidence type="ECO:0000256" key="2">
    <source>
        <dbReference type="ARBA" id="ARBA00022679"/>
    </source>
</evidence>
<accession>A0AAU9EN53</accession>
<evidence type="ECO:0000256" key="5">
    <source>
        <dbReference type="RuleBase" id="RU003557"/>
    </source>
</evidence>
<dbReference type="EMBL" id="AP028679">
    <property type="protein sequence ID" value="BEQ14619.1"/>
    <property type="molecule type" value="Genomic_DNA"/>
</dbReference>
<dbReference type="Pfam" id="PF02803">
    <property type="entry name" value="Thiolase_C"/>
    <property type="match status" value="1"/>
</dbReference>
<keyword evidence="3 5" id="KW-0012">Acyltransferase</keyword>
<dbReference type="RefSeq" id="WP_338606323.1">
    <property type="nucleotide sequence ID" value="NZ_AP028679.1"/>
</dbReference>
<evidence type="ECO:0000256" key="1">
    <source>
        <dbReference type="ARBA" id="ARBA00010982"/>
    </source>
</evidence>
<proteinExistence type="inferred from homology"/>
<sequence>MPEPVIISAARTPVGRFGGTLKAVTDDDLGALVVKEAVKRAGVEPGQVEEVCLAQQYRTGALPPNVARPIAVHAGIPIPVPEYTVSHACGGSLKTVFLAAQAIKAGDAGLMVAGGVEHMSNAAYLVPSNRWGSRLGHAKMIDQLVLYDPLSNNTMGETAENVAEQYRINREDQDAFALSSQQKTKRALEAGVFTDEIVPVPIPQRKGDPVMFAIDEHPRPQTTADDLAKLRPVFKKDGSVTAGNSSGMNDGASAVVVASRERAQELGLKPLVAILGYATVGVDPSIMGIGPIDATRQVLKKTGLALSDIDIVELNEAFASQSLACIRELGLDPDKVNVNGGAIALGHPISATGGVILTKLIYEMKRSGKELGLATMCVGGGMGVALLVKNLA</sequence>